<evidence type="ECO:0000313" key="9">
    <source>
        <dbReference type="EMBL" id="MBL1408264.1"/>
    </source>
</evidence>
<dbReference type="InterPro" id="IPR012944">
    <property type="entry name" value="SusD_RagB_dom"/>
</dbReference>
<dbReference type="SUPFAM" id="SSF48452">
    <property type="entry name" value="TPR-like"/>
    <property type="match status" value="1"/>
</dbReference>
<dbReference type="PROSITE" id="PS51257">
    <property type="entry name" value="PROKAR_LIPOPROTEIN"/>
    <property type="match status" value="1"/>
</dbReference>
<keyword evidence="10" id="KW-1185">Reference proteome</keyword>
<evidence type="ECO:0000256" key="5">
    <source>
        <dbReference type="ARBA" id="ARBA00023237"/>
    </source>
</evidence>
<gene>
    <name evidence="9" type="ORF">JKG61_05820</name>
</gene>
<evidence type="ECO:0000259" key="7">
    <source>
        <dbReference type="Pfam" id="PF07980"/>
    </source>
</evidence>
<sequence>MNKYIKLVPFLSVLILFSACTDFLEKKPDDMKTDEMIWKSRKETEAYLYNVYSQIPTSNLYQDDPWLGVSDEIDLTWNVYNTYQINLGNWTISSNFYNKWPNYYKAIRASFVFENNVDKNRELSEALKEQYKAEVKFLRGYYYWLLLRQYGPVVLIKELQPLASDWKEFPRSPYEDCVAYIAEMMDEAEKGLPLHWQNDKQWFGKPTKIVCKAVKAEVLMMAASPQWNGNQGYIDFKNLDGTLLTSTTYDEQKWKRAADASYAVIKTAEDNAGANVRLYKNHENGNGATFSPFKSLRDVHIKKWNCEIIWAKANFNHNGWEVHTSPGPNNLGGVGPTQRAVDAFFMKNGRTIDDPNSTYVEDGFAVNGGDNWNPKSLNIQNDRVEMINLIRNGDAWGHWPGEWNMYANREPRFYVSVLYNKRVIPQLPTDIAKRDYYSTNTNTVKQANGYARVELYYGGMSRQSGSYTFYPQTGYLVLKNVDPLSNMRDRVFVNTPRHDTFIRYAKVLLDYIEALNEYNPSHPDIQKYWDMIRERAGIPSVFSVYPNIKGDKAMQREYILQERQVELAFEGDRYFTTRRRLLSITPDNGDPKRKYGDGGKMWGMDIHAGNTTTNSFEYTGFYKRVAFETRVFDKKMNLFPIHQSEIEKNPSIVQNPGW</sequence>
<dbReference type="EMBL" id="JAERTY010000003">
    <property type="protein sequence ID" value="MBL1408264.1"/>
    <property type="molecule type" value="Genomic_DNA"/>
</dbReference>
<organism evidence="9 10">
    <name type="scientific">Sphingobacterium faecale</name>
    <dbReference type="NCBI Taxonomy" id="2803775"/>
    <lineage>
        <taxon>Bacteria</taxon>
        <taxon>Pseudomonadati</taxon>
        <taxon>Bacteroidota</taxon>
        <taxon>Sphingobacteriia</taxon>
        <taxon>Sphingobacteriales</taxon>
        <taxon>Sphingobacteriaceae</taxon>
        <taxon>Sphingobacterium</taxon>
    </lineage>
</organism>
<feature type="chain" id="PRO_5047289578" evidence="6">
    <location>
        <begin position="22"/>
        <end position="658"/>
    </location>
</feature>
<reference evidence="9 10" key="1">
    <citation type="submission" date="2021-01" db="EMBL/GenBank/DDBJ databases">
        <title>C459-1 draft genome sequence.</title>
        <authorList>
            <person name="Zhang X.-F."/>
        </authorList>
    </citation>
    <scope>NUCLEOTIDE SEQUENCE [LARGE SCALE GENOMIC DNA]</scope>
    <source>
        <strain evidence="10">C459-1</strain>
    </source>
</reference>
<accession>A0ABS1R1X5</accession>
<dbReference type="Gene3D" id="1.25.40.390">
    <property type="match status" value="1"/>
</dbReference>
<evidence type="ECO:0000256" key="2">
    <source>
        <dbReference type="ARBA" id="ARBA00006275"/>
    </source>
</evidence>
<dbReference type="RefSeq" id="WP_202102044.1">
    <property type="nucleotide sequence ID" value="NZ_JAERTY010000003.1"/>
</dbReference>
<proteinExistence type="inferred from homology"/>
<dbReference type="Proteomes" id="UP000625283">
    <property type="component" value="Unassembled WGS sequence"/>
</dbReference>
<evidence type="ECO:0000259" key="8">
    <source>
        <dbReference type="Pfam" id="PF14322"/>
    </source>
</evidence>
<comment type="subcellular location">
    <subcellularLocation>
        <location evidence="1">Cell outer membrane</location>
    </subcellularLocation>
</comment>
<keyword evidence="4" id="KW-0472">Membrane</keyword>
<dbReference type="InterPro" id="IPR011990">
    <property type="entry name" value="TPR-like_helical_dom_sf"/>
</dbReference>
<evidence type="ECO:0000256" key="6">
    <source>
        <dbReference type="SAM" id="SignalP"/>
    </source>
</evidence>
<dbReference type="Pfam" id="PF07980">
    <property type="entry name" value="SusD_RagB"/>
    <property type="match status" value="1"/>
</dbReference>
<feature type="domain" description="SusD-like N-terminal" evidence="8">
    <location>
        <begin position="22"/>
        <end position="208"/>
    </location>
</feature>
<dbReference type="InterPro" id="IPR033985">
    <property type="entry name" value="SusD-like_N"/>
</dbReference>
<dbReference type="Pfam" id="PF14322">
    <property type="entry name" value="SusD-like_3"/>
    <property type="match status" value="1"/>
</dbReference>
<name>A0ABS1R1X5_9SPHI</name>
<evidence type="ECO:0000313" key="10">
    <source>
        <dbReference type="Proteomes" id="UP000625283"/>
    </source>
</evidence>
<evidence type="ECO:0000256" key="3">
    <source>
        <dbReference type="ARBA" id="ARBA00022729"/>
    </source>
</evidence>
<evidence type="ECO:0000256" key="1">
    <source>
        <dbReference type="ARBA" id="ARBA00004442"/>
    </source>
</evidence>
<comment type="caution">
    <text evidence="9">The sequence shown here is derived from an EMBL/GenBank/DDBJ whole genome shotgun (WGS) entry which is preliminary data.</text>
</comment>
<feature type="domain" description="RagB/SusD" evidence="7">
    <location>
        <begin position="307"/>
        <end position="658"/>
    </location>
</feature>
<comment type="similarity">
    <text evidence="2">Belongs to the SusD family.</text>
</comment>
<evidence type="ECO:0000256" key="4">
    <source>
        <dbReference type="ARBA" id="ARBA00023136"/>
    </source>
</evidence>
<protein>
    <submittedName>
        <fullName evidence="9">RagB/SusD family nutrient uptake outer membrane protein</fullName>
    </submittedName>
</protein>
<feature type="signal peptide" evidence="6">
    <location>
        <begin position="1"/>
        <end position="21"/>
    </location>
</feature>
<keyword evidence="5" id="KW-0998">Cell outer membrane</keyword>
<keyword evidence="3 6" id="KW-0732">Signal</keyword>